<organism evidence="1 2">
    <name type="scientific">Prochlorococcus marinus (strain MIT 9303)</name>
    <dbReference type="NCBI Taxonomy" id="59922"/>
    <lineage>
        <taxon>Bacteria</taxon>
        <taxon>Bacillati</taxon>
        <taxon>Cyanobacteriota</taxon>
        <taxon>Cyanophyceae</taxon>
        <taxon>Synechococcales</taxon>
        <taxon>Prochlorococcaceae</taxon>
        <taxon>Prochlorococcus</taxon>
    </lineage>
</organism>
<dbReference type="KEGG" id="pmf:P9303_10981"/>
<gene>
    <name evidence="1" type="ordered locus">P9303_10981</name>
</gene>
<dbReference type="Proteomes" id="UP000002274">
    <property type="component" value="Chromosome"/>
</dbReference>
<sequence>MIVSQSLSRLGGHTALIFILMSRVVEFLSCAQRCGREGHWFVQDLVVDPIDNHLQPLFTPTGQRFWGTKAAAALWQAIKKTLAGERRVWVMGKSTFRQK</sequence>
<name>A2C8N7_PROM3</name>
<evidence type="ECO:0000313" key="2">
    <source>
        <dbReference type="Proteomes" id="UP000002274"/>
    </source>
</evidence>
<protein>
    <submittedName>
        <fullName evidence="1">Possible Gamma-thionins family protein</fullName>
    </submittedName>
</protein>
<evidence type="ECO:0000313" key="1">
    <source>
        <dbReference type="EMBL" id="ABM77847.1"/>
    </source>
</evidence>
<dbReference type="EMBL" id="CP000554">
    <property type="protein sequence ID" value="ABM77847.1"/>
    <property type="molecule type" value="Genomic_DNA"/>
</dbReference>
<dbReference type="HOGENOM" id="CLU_2524851_0_0_3"/>
<dbReference type="AlphaFoldDB" id="A2C8N7"/>
<proteinExistence type="predicted"/>
<reference evidence="1 2" key="1">
    <citation type="journal article" date="2007" name="PLoS Genet.">
        <title>Patterns and implications of gene gain and loss in the evolution of Prochlorococcus.</title>
        <authorList>
            <person name="Kettler G.C."/>
            <person name="Martiny A.C."/>
            <person name="Huang K."/>
            <person name="Zucker J."/>
            <person name="Coleman M.L."/>
            <person name="Rodrigue S."/>
            <person name="Chen F."/>
            <person name="Lapidus A."/>
            <person name="Ferriera S."/>
            <person name="Johnson J."/>
            <person name="Steglich C."/>
            <person name="Church G.M."/>
            <person name="Richardson P."/>
            <person name="Chisholm S.W."/>
        </authorList>
    </citation>
    <scope>NUCLEOTIDE SEQUENCE [LARGE SCALE GENOMIC DNA]</scope>
    <source>
        <strain evidence="1 2">MIT 9303</strain>
    </source>
</reference>
<dbReference type="BioCyc" id="PMAR59922:G1G80-971-MONOMER"/>
<accession>A2C8N7</accession>